<evidence type="ECO:0000313" key="3">
    <source>
        <dbReference type="Proteomes" id="UP000299102"/>
    </source>
</evidence>
<comment type="caution">
    <text evidence="2">The sequence shown here is derived from an EMBL/GenBank/DDBJ whole genome shotgun (WGS) entry which is preliminary data.</text>
</comment>
<proteinExistence type="predicted"/>
<feature type="region of interest" description="Disordered" evidence="1">
    <location>
        <begin position="140"/>
        <end position="159"/>
    </location>
</feature>
<reference evidence="2 3" key="1">
    <citation type="journal article" date="2019" name="Commun. Biol.">
        <title>The bagworm genome reveals a unique fibroin gene that provides high tensile strength.</title>
        <authorList>
            <person name="Kono N."/>
            <person name="Nakamura H."/>
            <person name="Ohtoshi R."/>
            <person name="Tomita M."/>
            <person name="Numata K."/>
            <person name="Arakawa K."/>
        </authorList>
    </citation>
    <scope>NUCLEOTIDE SEQUENCE [LARGE SCALE GENOMIC DNA]</scope>
</reference>
<dbReference type="Proteomes" id="UP000299102">
    <property type="component" value="Unassembled WGS sequence"/>
</dbReference>
<organism evidence="2 3">
    <name type="scientific">Eumeta variegata</name>
    <name type="common">Bagworm moth</name>
    <name type="synonym">Eumeta japonica</name>
    <dbReference type="NCBI Taxonomy" id="151549"/>
    <lineage>
        <taxon>Eukaryota</taxon>
        <taxon>Metazoa</taxon>
        <taxon>Ecdysozoa</taxon>
        <taxon>Arthropoda</taxon>
        <taxon>Hexapoda</taxon>
        <taxon>Insecta</taxon>
        <taxon>Pterygota</taxon>
        <taxon>Neoptera</taxon>
        <taxon>Endopterygota</taxon>
        <taxon>Lepidoptera</taxon>
        <taxon>Glossata</taxon>
        <taxon>Ditrysia</taxon>
        <taxon>Tineoidea</taxon>
        <taxon>Psychidae</taxon>
        <taxon>Oiketicinae</taxon>
        <taxon>Eumeta</taxon>
    </lineage>
</organism>
<sequence length="439" mass="49806">MQGEKEVNASRSLGNTPIRRDPYFTIFFPFCPSVTNRSHILRWRPGISALVPPLVNLKVLNAALRNLNIPPKAREFSDYVTKRAPTLVKRTPTPNERSTTCVVFDFPEKPENSQSGLAEENAKEFPDISDFTLNISNGIHTSKRQSGFQQRKAKKAKMDEIQSMPGSLFKYVTKADSGQTSSKVPESPADESNDSHLEDSHSDSNIDRTESMKTTHYLDGTKINNENDTVNANFGDSISFEESVQHLRDVSHWSLHVPNNVRIDIIKKGSEHFQNKEGPFPTVSRHGSKIKAKHPLKDFQQRWSAHYGAVKVLAENFDGIISAIEELCDQEVNLETREALRLFIREKRLHLAEEAIDFAVQKSEQYNISMERRIRRKKCMPGELASSADDGLTLRAELQNDMLECLDRLNIELEKRVKSIKDVASLFEVVQSKTDFGKH</sequence>
<accession>A0A4C1UB65</accession>
<evidence type="ECO:0000313" key="2">
    <source>
        <dbReference type="EMBL" id="GBP23360.1"/>
    </source>
</evidence>
<evidence type="ECO:0000256" key="1">
    <source>
        <dbReference type="SAM" id="MobiDB-lite"/>
    </source>
</evidence>
<gene>
    <name evidence="2" type="ORF">EVAR_22218_1</name>
</gene>
<feature type="compositionally biased region" description="Polar residues" evidence="1">
    <location>
        <begin position="140"/>
        <end position="149"/>
    </location>
</feature>
<keyword evidence="3" id="KW-1185">Reference proteome</keyword>
<dbReference type="EMBL" id="BGZK01000150">
    <property type="protein sequence ID" value="GBP23360.1"/>
    <property type="molecule type" value="Genomic_DNA"/>
</dbReference>
<feature type="region of interest" description="Disordered" evidence="1">
    <location>
        <begin position="174"/>
        <end position="211"/>
    </location>
</feature>
<feature type="compositionally biased region" description="Basic and acidic residues" evidence="1">
    <location>
        <begin position="193"/>
        <end position="211"/>
    </location>
</feature>
<dbReference type="AlphaFoldDB" id="A0A4C1UB65"/>
<protein>
    <submittedName>
        <fullName evidence="2">Uncharacterized protein</fullName>
    </submittedName>
</protein>
<name>A0A4C1UB65_EUMVA</name>
<dbReference type="OrthoDB" id="6783319at2759"/>